<reference evidence="1 2" key="1">
    <citation type="submission" date="2018-09" db="EMBL/GenBank/DDBJ databases">
        <title>Sphingomonas peninsula sp. nov., isolated from fildes peninsula, Antarctic soil.</title>
        <authorList>
            <person name="Yingchao G."/>
        </authorList>
    </citation>
    <scope>NUCLEOTIDE SEQUENCE [LARGE SCALE GENOMIC DNA]</scope>
    <source>
        <strain evidence="1 2">YZ-8</strain>
    </source>
</reference>
<organism evidence="1 2">
    <name type="scientific">Sphingomonas paeninsulae</name>
    <dbReference type="NCBI Taxonomy" id="2319844"/>
    <lineage>
        <taxon>Bacteria</taxon>
        <taxon>Pseudomonadati</taxon>
        <taxon>Pseudomonadota</taxon>
        <taxon>Alphaproteobacteria</taxon>
        <taxon>Sphingomonadales</taxon>
        <taxon>Sphingomonadaceae</taxon>
        <taxon>Sphingomonas</taxon>
    </lineage>
</organism>
<dbReference type="Proteomes" id="UP000276254">
    <property type="component" value="Chromosome"/>
</dbReference>
<dbReference type="AlphaFoldDB" id="A0A494TLE0"/>
<evidence type="ECO:0000313" key="1">
    <source>
        <dbReference type="EMBL" id="AYJ85935.1"/>
    </source>
</evidence>
<protein>
    <submittedName>
        <fullName evidence="1">Polysaccharide biosynthesis protein</fullName>
    </submittedName>
</protein>
<evidence type="ECO:0000313" key="2">
    <source>
        <dbReference type="Proteomes" id="UP000276254"/>
    </source>
</evidence>
<dbReference type="OrthoDB" id="9791827at2"/>
<name>A0A494TLE0_SPHPE</name>
<gene>
    <name evidence="1" type="ORF">D3Y57_08050</name>
</gene>
<proteinExistence type="predicted"/>
<dbReference type="InterPro" id="IPR029465">
    <property type="entry name" value="ATPgrasp_TupA"/>
</dbReference>
<dbReference type="Pfam" id="PF14305">
    <property type="entry name" value="ATPgrasp_TupA"/>
    <property type="match status" value="1"/>
</dbReference>
<sequence>MEIALPVVETTGARKFAPVRIGLTYLWRHRRLPDFITPQTFTELVQHRKLHDRDARLPLLADKVRAKAVVADRIGSEWIIPTLWHGTTLPERPDWPLPFVVKSRHGCNQISFVRDWRTTDWNALTARSRRWMRADYGFWLDEWLYSRIPRGIIVEPFVGTGPGLPIDYKFYVFDGRVEYIQIHLDRGARHRWIIMDRSWRRRSAITTDPDPARPDTLTRMIAAAEELGCGLEFARVDLYEIDGHPLFGEMTFYPGSGLDPFNPISLDQEMGFHWLNAKASLSP</sequence>
<dbReference type="RefSeq" id="WP_121152560.1">
    <property type="nucleotide sequence ID" value="NZ_CP032829.1"/>
</dbReference>
<keyword evidence="2" id="KW-1185">Reference proteome</keyword>
<dbReference type="EMBL" id="CP032829">
    <property type="protein sequence ID" value="AYJ85935.1"/>
    <property type="molecule type" value="Genomic_DNA"/>
</dbReference>
<dbReference type="KEGG" id="spha:D3Y57_08050"/>
<accession>A0A494TLE0</accession>